<dbReference type="PANTHER" id="PTHR43591:SF24">
    <property type="entry name" value="2-METHOXY-6-POLYPRENYL-1,4-BENZOQUINOL METHYLASE, MITOCHONDRIAL"/>
    <property type="match status" value="1"/>
</dbReference>
<evidence type="ECO:0000313" key="2">
    <source>
        <dbReference type="EMBL" id="RJG23606.1"/>
    </source>
</evidence>
<feature type="domain" description="Methyltransferase type 12" evidence="1">
    <location>
        <begin position="437"/>
        <end position="547"/>
    </location>
</feature>
<gene>
    <name evidence="2" type="ORF">DQX05_13255</name>
</gene>
<dbReference type="Gene3D" id="3.40.50.150">
    <property type="entry name" value="Vaccinia Virus protein VP39"/>
    <property type="match status" value="1"/>
</dbReference>
<dbReference type="NCBIfam" id="NF005379">
    <property type="entry name" value="PRK06922.1"/>
    <property type="match status" value="1"/>
</dbReference>
<dbReference type="EMBL" id="QYZD01000010">
    <property type="protein sequence ID" value="RJG23606.1"/>
    <property type="molecule type" value="Genomic_DNA"/>
</dbReference>
<dbReference type="SUPFAM" id="SSF53335">
    <property type="entry name" value="S-adenosyl-L-methionine-dependent methyltransferases"/>
    <property type="match status" value="1"/>
</dbReference>
<dbReference type="InterPro" id="IPR013217">
    <property type="entry name" value="Methyltransf_12"/>
</dbReference>
<dbReference type="RefSeq" id="WP_119794095.1">
    <property type="nucleotide sequence ID" value="NZ_QYZD01000010.1"/>
</dbReference>
<reference evidence="2 3" key="1">
    <citation type="submission" date="2018-09" db="EMBL/GenBank/DDBJ databases">
        <title>Paenibacillus SK2017-BO5.</title>
        <authorList>
            <person name="Piskunova J.V."/>
            <person name="Dubiley S.A."/>
            <person name="Severinov K.V."/>
        </authorList>
    </citation>
    <scope>NUCLEOTIDE SEQUENCE [LARGE SCALE GENOMIC DNA]</scope>
    <source>
        <strain evidence="2 3">BO5</strain>
    </source>
</reference>
<dbReference type="InterPro" id="IPR029063">
    <property type="entry name" value="SAM-dependent_MTases_sf"/>
</dbReference>
<dbReference type="AlphaFoldDB" id="A0A3A3H392"/>
<dbReference type="GO" id="GO:0008168">
    <property type="term" value="F:methyltransferase activity"/>
    <property type="evidence" value="ECO:0007669"/>
    <property type="project" value="UniProtKB-KW"/>
</dbReference>
<dbReference type="CDD" id="cd02440">
    <property type="entry name" value="AdoMet_MTases"/>
    <property type="match status" value="1"/>
</dbReference>
<evidence type="ECO:0000313" key="3">
    <source>
        <dbReference type="Proteomes" id="UP000266177"/>
    </source>
</evidence>
<dbReference type="GO" id="GO:0032259">
    <property type="term" value="P:methylation"/>
    <property type="evidence" value="ECO:0007669"/>
    <property type="project" value="UniProtKB-KW"/>
</dbReference>
<proteinExistence type="predicted"/>
<dbReference type="PANTHER" id="PTHR43591">
    <property type="entry name" value="METHYLTRANSFERASE"/>
    <property type="match status" value="1"/>
</dbReference>
<accession>A0A3A3H392</accession>
<organism evidence="2 3">
    <name type="scientific">Paenibacillus thiaminolyticus</name>
    <name type="common">Bacillus thiaminolyticus</name>
    <dbReference type="NCBI Taxonomy" id="49283"/>
    <lineage>
        <taxon>Bacteria</taxon>
        <taxon>Bacillati</taxon>
        <taxon>Bacillota</taxon>
        <taxon>Bacilli</taxon>
        <taxon>Bacillales</taxon>
        <taxon>Paenibacillaceae</taxon>
        <taxon>Paenibacillus</taxon>
    </lineage>
</organism>
<protein>
    <submittedName>
        <fullName evidence="2">Class I SAM-dependent methyltransferase</fullName>
    </submittedName>
</protein>
<keyword evidence="2" id="KW-0808">Transferase</keyword>
<name>A0A3A3H392_PANTH</name>
<keyword evidence="2" id="KW-0489">Methyltransferase</keyword>
<dbReference type="OrthoDB" id="5106431at2"/>
<sequence>MLTSLEHIRMYREGRDDPALLSDNRWLQYIVTAEERIVNLERIQSLQQLANSNPVLDYVERTLQVLDGLPLSFWIKETIEEVLKWSETAKGGSVRQRIAWQEQGISLFAHNVGSAQLYGQHTRNQRQERVLLTHTLIFTHGLIGQYLRGEVPLAENAPLYHLIERGIVTAQEMRDLLLPLNQCIIAAVSPELWDALKADTKLVIEQIASGRFAEGFTLPERIRRLRAMSERLGENTEAELRKLAEQPRALDSLRALEPKTLWYVEAALHECTFEEFVKIFLLALADPEMGTHIRHISFERLMNGMYYDYRGRKHLNVYKKRMIEQALRSLSCDDIANGAKPDSPHLDLRIERADGMADSVYVDFVFSPAAEKLIEFCIEAEKTPLYERAILMLFDLFELRRDAYDRFHNEEAYLSDLNGSADYKQVILDYVTGSRVIDIGPGGGAMLDLLEERLPEAEAIGIDISQNVIEALERKKQLENRRWRVMKGDALDLKRYVAPKSIDTVIFSSILHELYSYIDYEGQRFNPKTVAAALRSAFDVLSPGGHIIIRDGIMSEPEEQMRIIRFRSADGLPWLERYAKDFAGRRISVERLSPFEAKLPVNDAMEFLYTYTWGPEAYVHEVQEQFGYFTPTRYAEFILRTLGERAAILRCDHYLQDGYTEALAPKIRLLNEHGEPVRLPDSTCLIVIEKR</sequence>
<comment type="caution">
    <text evidence="2">The sequence shown here is derived from an EMBL/GenBank/DDBJ whole genome shotgun (WGS) entry which is preliminary data.</text>
</comment>
<dbReference type="Pfam" id="PF08242">
    <property type="entry name" value="Methyltransf_12"/>
    <property type="match status" value="1"/>
</dbReference>
<dbReference type="Proteomes" id="UP000266177">
    <property type="component" value="Unassembled WGS sequence"/>
</dbReference>
<evidence type="ECO:0000259" key="1">
    <source>
        <dbReference type="Pfam" id="PF08242"/>
    </source>
</evidence>